<keyword evidence="7 14" id="KW-0547">Nucleotide-binding</keyword>
<dbReference type="GO" id="GO:0005737">
    <property type="term" value="C:cytoplasm"/>
    <property type="evidence" value="ECO:0007669"/>
    <property type="project" value="UniProtKB-SubCell"/>
</dbReference>
<dbReference type="InterPro" id="IPR050061">
    <property type="entry name" value="MurCDEF_pg_biosynth"/>
</dbReference>
<keyword evidence="19" id="KW-1185">Reference proteome</keyword>
<organism evidence="18 19">
    <name type="scientific">Demequina activiva</name>
    <dbReference type="NCBI Taxonomy" id="1582364"/>
    <lineage>
        <taxon>Bacteria</taxon>
        <taxon>Bacillati</taxon>
        <taxon>Actinomycetota</taxon>
        <taxon>Actinomycetes</taxon>
        <taxon>Micrococcales</taxon>
        <taxon>Demequinaceae</taxon>
        <taxon>Demequina</taxon>
    </lineage>
</organism>
<comment type="function">
    <text evidence="14">Cell wall formation.</text>
</comment>
<dbReference type="Pfam" id="PF08245">
    <property type="entry name" value="Mur_ligase_M"/>
    <property type="match status" value="1"/>
</dbReference>
<feature type="domain" description="Mur ligase central" evidence="17">
    <location>
        <begin position="107"/>
        <end position="301"/>
    </location>
</feature>
<dbReference type="AlphaFoldDB" id="A0A919Q5P0"/>
<evidence type="ECO:0000256" key="7">
    <source>
        <dbReference type="ARBA" id="ARBA00022741"/>
    </source>
</evidence>
<evidence type="ECO:0000256" key="10">
    <source>
        <dbReference type="ARBA" id="ARBA00022984"/>
    </source>
</evidence>
<dbReference type="InterPro" id="IPR036565">
    <property type="entry name" value="Mur-like_cat_sf"/>
</dbReference>
<dbReference type="GO" id="GO:0051301">
    <property type="term" value="P:cell division"/>
    <property type="evidence" value="ECO:0007669"/>
    <property type="project" value="UniProtKB-KW"/>
</dbReference>
<comment type="subcellular location">
    <subcellularLocation>
        <location evidence="1 14">Cytoplasm</location>
    </subcellularLocation>
</comment>
<sequence length="474" mass="49229">MSGRMHFIGVGGSGMSAVARLVAARGITVTGSDQRESAYFLALREAGMDVSIGHDAANVDGVDAVVISTAVRETNPELARARELGIPVMHRSEALVYALEEDRLVAVAGSHGKTTTSAMVAHALHAAGVDASFAVGARVFGVDGAVAGGYAGTAGIGVVEADESDGSFLRYHPEVGVLLNIEPDHLDHYGTEARLEEAFLEFALSCQVLVACAEDATVSRIAQQARRAGVRVVTYGRAEADVVVTPTHLSLQNLAPFSSSRRLHDENGAKFTELEGQELPLEVPVPGEHQRLNAAAAWAAAVAMGADARAAAASFSGFAGTGRRYQLRGEVAGVRVVDDYAHHPTEVAAVLAAARSAGVERLVVLFQPALFTRTQLHAQNFADALSVPDADVVIAAVHGDREDPIEGVTSHSILERMSVPAGSSAQVVEDLREAAAVAASLARPGAQVMTVGSGTVTLAADWILDALRTGDGDG</sequence>
<evidence type="ECO:0000256" key="12">
    <source>
        <dbReference type="ARBA" id="ARBA00023316"/>
    </source>
</evidence>
<comment type="caution">
    <text evidence="18">The sequence shown here is derived from an EMBL/GenBank/DDBJ whole genome shotgun (WGS) entry which is preliminary data.</text>
</comment>
<evidence type="ECO:0000259" key="15">
    <source>
        <dbReference type="Pfam" id="PF01225"/>
    </source>
</evidence>
<evidence type="ECO:0000256" key="11">
    <source>
        <dbReference type="ARBA" id="ARBA00023306"/>
    </source>
</evidence>
<dbReference type="InterPro" id="IPR013221">
    <property type="entry name" value="Mur_ligase_cen"/>
</dbReference>
<evidence type="ECO:0000256" key="5">
    <source>
        <dbReference type="ARBA" id="ARBA00022598"/>
    </source>
</evidence>
<dbReference type="EMBL" id="BONR01000002">
    <property type="protein sequence ID" value="GIG54290.1"/>
    <property type="molecule type" value="Genomic_DNA"/>
</dbReference>
<evidence type="ECO:0000256" key="2">
    <source>
        <dbReference type="ARBA" id="ARBA00004752"/>
    </source>
</evidence>
<accession>A0A919Q5P0</accession>
<keyword evidence="8 14" id="KW-0067">ATP-binding</keyword>
<comment type="catalytic activity">
    <reaction evidence="13 14">
        <text>UDP-N-acetyl-alpha-D-muramate + L-alanine + ATP = UDP-N-acetyl-alpha-D-muramoyl-L-alanine + ADP + phosphate + H(+)</text>
        <dbReference type="Rhea" id="RHEA:23372"/>
        <dbReference type="ChEBI" id="CHEBI:15378"/>
        <dbReference type="ChEBI" id="CHEBI:30616"/>
        <dbReference type="ChEBI" id="CHEBI:43474"/>
        <dbReference type="ChEBI" id="CHEBI:57972"/>
        <dbReference type="ChEBI" id="CHEBI:70757"/>
        <dbReference type="ChEBI" id="CHEBI:83898"/>
        <dbReference type="ChEBI" id="CHEBI:456216"/>
        <dbReference type="EC" id="6.3.2.8"/>
    </reaction>
</comment>
<evidence type="ECO:0000256" key="8">
    <source>
        <dbReference type="ARBA" id="ARBA00022840"/>
    </source>
</evidence>
<evidence type="ECO:0000256" key="14">
    <source>
        <dbReference type="HAMAP-Rule" id="MF_00046"/>
    </source>
</evidence>
<keyword evidence="9 14" id="KW-0133">Cell shape</keyword>
<dbReference type="Gene3D" id="3.40.50.720">
    <property type="entry name" value="NAD(P)-binding Rossmann-like Domain"/>
    <property type="match status" value="1"/>
</dbReference>
<keyword evidence="12 14" id="KW-0961">Cell wall biogenesis/degradation</keyword>
<dbReference type="Pfam" id="PF01225">
    <property type="entry name" value="Mur_ligase"/>
    <property type="match status" value="1"/>
</dbReference>
<dbReference type="InterPro" id="IPR005758">
    <property type="entry name" value="UDP-N-AcMur_Ala_ligase_MurC"/>
</dbReference>
<reference evidence="18" key="1">
    <citation type="submission" date="2021-01" db="EMBL/GenBank/DDBJ databases">
        <title>Whole genome shotgun sequence of Demequina activiva NBRC 110675.</title>
        <authorList>
            <person name="Komaki H."/>
            <person name="Tamura T."/>
        </authorList>
    </citation>
    <scope>NUCLEOTIDE SEQUENCE</scope>
    <source>
        <strain evidence="18">NBRC 110675</strain>
    </source>
</reference>
<dbReference type="SUPFAM" id="SSF51984">
    <property type="entry name" value="MurCD N-terminal domain"/>
    <property type="match status" value="1"/>
</dbReference>
<dbReference type="Pfam" id="PF02875">
    <property type="entry name" value="Mur_ligase_C"/>
    <property type="match status" value="1"/>
</dbReference>
<dbReference type="Gene3D" id="3.90.190.20">
    <property type="entry name" value="Mur ligase, C-terminal domain"/>
    <property type="match status" value="1"/>
</dbReference>
<evidence type="ECO:0000256" key="3">
    <source>
        <dbReference type="ARBA" id="ARBA00012211"/>
    </source>
</evidence>
<dbReference type="GO" id="GO:0008763">
    <property type="term" value="F:UDP-N-acetylmuramate-L-alanine ligase activity"/>
    <property type="evidence" value="ECO:0007669"/>
    <property type="project" value="UniProtKB-UniRule"/>
</dbReference>
<keyword evidence="11 14" id="KW-0131">Cell cycle</keyword>
<dbReference type="InterPro" id="IPR004101">
    <property type="entry name" value="Mur_ligase_C"/>
</dbReference>
<evidence type="ECO:0000256" key="4">
    <source>
        <dbReference type="ARBA" id="ARBA00022490"/>
    </source>
</evidence>
<dbReference type="HAMAP" id="MF_00046">
    <property type="entry name" value="MurC"/>
    <property type="match status" value="1"/>
</dbReference>
<dbReference type="GO" id="GO:0005524">
    <property type="term" value="F:ATP binding"/>
    <property type="evidence" value="ECO:0007669"/>
    <property type="project" value="UniProtKB-UniRule"/>
</dbReference>
<evidence type="ECO:0000256" key="9">
    <source>
        <dbReference type="ARBA" id="ARBA00022960"/>
    </source>
</evidence>
<dbReference type="SUPFAM" id="SSF53623">
    <property type="entry name" value="MurD-like peptide ligases, catalytic domain"/>
    <property type="match status" value="1"/>
</dbReference>
<keyword evidence="10 14" id="KW-0573">Peptidoglycan synthesis</keyword>
<dbReference type="EC" id="6.3.2.8" evidence="3 14"/>
<dbReference type="SUPFAM" id="SSF53244">
    <property type="entry name" value="MurD-like peptide ligases, peptide-binding domain"/>
    <property type="match status" value="1"/>
</dbReference>
<comment type="pathway">
    <text evidence="2 14">Cell wall biogenesis; peptidoglycan biosynthesis.</text>
</comment>
<evidence type="ECO:0000313" key="18">
    <source>
        <dbReference type="EMBL" id="GIG54290.1"/>
    </source>
</evidence>
<gene>
    <name evidence="14 18" type="primary">murC</name>
    <name evidence="18" type="ORF">Dac01nite_10420</name>
</gene>
<dbReference type="GO" id="GO:0008360">
    <property type="term" value="P:regulation of cell shape"/>
    <property type="evidence" value="ECO:0007669"/>
    <property type="project" value="UniProtKB-KW"/>
</dbReference>
<evidence type="ECO:0000259" key="17">
    <source>
        <dbReference type="Pfam" id="PF08245"/>
    </source>
</evidence>
<evidence type="ECO:0000313" key="19">
    <source>
        <dbReference type="Proteomes" id="UP000652354"/>
    </source>
</evidence>
<dbReference type="InterPro" id="IPR000713">
    <property type="entry name" value="Mur_ligase_N"/>
</dbReference>
<dbReference type="NCBIfam" id="TIGR01082">
    <property type="entry name" value="murC"/>
    <property type="match status" value="1"/>
</dbReference>
<dbReference type="RefSeq" id="WP_239066529.1">
    <property type="nucleotide sequence ID" value="NZ_BONR01000002.1"/>
</dbReference>
<feature type="domain" description="Mur ligase C-terminal" evidence="16">
    <location>
        <begin position="323"/>
        <end position="454"/>
    </location>
</feature>
<dbReference type="PANTHER" id="PTHR43445:SF3">
    <property type="entry name" value="UDP-N-ACETYLMURAMATE--L-ALANINE LIGASE"/>
    <property type="match status" value="1"/>
</dbReference>
<dbReference type="GO" id="GO:0071555">
    <property type="term" value="P:cell wall organization"/>
    <property type="evidence" value="ECO:0007669"/>
    <property type="project" value="UniProtKB-KW"/>
</dbReference>
<proteinExistence type="inferred from homology"/>
<dbReference type="InterPro" id="IPR036615">
    <property type="entry name" value="Mur_ligase_C_dom_sf"/>
</dbReference>
<evidence type="ECO:0000256" key="13">
    <source>
        <dbReference type="ARBA" id="ARBA00047833"/>
    </source>
</evidence>
<evidence type="ECO:0000259" key="16">
    <source>
        <dbReference type="Pfam" id="PF02875"/>
    </source>
</evidence>
<evidence type="ECO:0000256" key="6">
    <source>
        <dbReference type="ARBA" id="ARBA00022618"/>
    </source>
</evidence>
<name>A0A919Q5P0_9MICO</name>
<keyword evidence="4 14" id="KW-0963">Cytoplasm</keyword>
<keyword evidence="6 14" id="KW-0132">Cell division</keyword>
<dbReference type="GO" id="GO:0009252">
    <property type="term" value="P:peptidoglycan biosynthetic process"/>
    <property type="evidence" value="ECO:0007669"/>
    <property type="project" value="UniProtKB-UniRule"/>
</dbReference>
<dbReference type="PANTHER" id="PTHR43445">
    <property type="entry name" value="UDP-N-ACETYLMURAMATE--L-ALANINE LIGASE-RELATED"/>
    <property type="match status" value="1"/>
</dbReference>
<keyword evidence="5 14" id="KW-0436">Ligase</keyword>
<feature type="domain" description="Mur ligase N-terminal catalytic" evidence="15">
    <location>
        <begin position="5"/>
        <end position="96"/>
    </location>
</feature>
<evidence type="ECO:0000256" key="1">
    <source>
        <dbReference type="ARBA" id="ARBA00004496"/>
    </source>
</evidence>
<dbReference type="Gene3D" id="3.40.1190.10">
    <property type="entry name" value="Mur-like, catalytic domain"/>
    <property type="match status" value="1"/>
</dbReference>
<dbReference type="Proteomes" id="UP000652354">
    <property type="component" value="Unassembled WGS sequence"/>
</dbReference>
<comment type="similarity">
    <text evidence="14">Belongs to the MurCDEF family.</text>
</comment>
<feature type="binding site" evidence="14">
    <location>
        <begin position="109"/>
        <end position="115"/>
    </location>
    <ligand>
        <name>ATP</name>
        <dbReference type="ChEBI" id="CHEBI:30616"/>
    </ligand>
</feature>
<protein>
    <recommendedName>
        <fullName evidence="3 14">UDP-N-acetylmuramate--L-alanine ligase</fullName>
        <ecNumber evidence="3 14">6.3.2.8</ecNumber>
    </recommendedName>
    <alternativeName>
        <fullName evidence="14">UDP-N-acetylmuramoyl-L-alanine synthetase</fullName>
    </alternativeName>
</protein>